<dbReference type="Proteomes" id="UP000009144">
    <property type="component" value="Chromosome"/>
</dbReference>
<dbReference type="NCBIfam" id="TIGR00613">
    <property type="entry name" value="reco"/>
    <property type="match status" value="1"/>
</dbReference>
<evidence type="ECO:0000313" key="10">
    <source>
        <dbReference type="EMBL" id="AFI84211.1"/>
    </source>
</evidence>
<dbReference type="Pfam" id="PF11967">
    <property type="entry name" value="RecO_N"/>
    <property type="match status" value="1"/>
</dbReference>
<comment type="similarity">
    <text evidence="2 8">Belongs to the RecO family.</text>
</comment>
<keyword evidence="11" id="KW-1185">Reference proteome</keyword>
<evidence type="ECO:0000256" key="5">
    <source>
        <dbReference type="ARBA" id="ARBA00023172"/>
    </source>
</evidence>
<keyword evidence="5 8" id="KW-0233">DNA recombination</keyword>
<evidence type="ECO:0000256" key="8">
    <source>
        <dbReference type="HAMAP-Rule" id="MF_00201"/>
    </source>
</evidence>
<dbReference type="GO" id="GO:0006302">
    <property type="term" value="P:double-strand break repair"/>
    <property type="evidence" value="ECO:0007669"/>
    <property type="project" value="TreeGrafter"/>
</dbReference>
<dbReference type="GO" id="GO:0043590">
    <property type="term" value="C:bacterial nucleoid"/>
    <property type="evidence" value="ECO:0007669"/>
    <property type="project" value="TreeGrafter"/>
</dbReference>
<dbReference type="OrthoDB" id="9804792at2"/>
<dbReference type="InterPro" id="IPR022572">
    <property type="entry name" value="DNA_rep/recomb_RecO_N"/>
</dbReference>
<dbReference type="Gene3D" id="1.20.1440.120">
    <property type="entry name" value="Recombination protein O, C-terminal domain"/>
    <property type="match status" value="1"/>
</dbReference>
<dbReference type="InterPro" id="IPR012340">
    <property type="entry name" value="NA-bd_OB-fold"/>
</dbReference>
<dbReference type="STRING" id="754476.Q7A_1381"/>
<dbReference type="eggNOG" id="COG1381">
    <property type="taxonomic scope" value="Bacteria"/>
</dbReference>
<reference evidence="10 11" key="2">
    <citation type="journal article" date="2013" name="Int. J. Syst. Evol. Microbiol.">
        <title>Methylophaga nitratireducenticrescens sp. nov. and Methylophaga frappieri sp. nov., isolated from the biofilm of the methanol-fed denitrification system treating the seawater at the Montreal Biodome.</title>
        <authorList>
            <person name="Villeneuve C."/>
            <person name="Martineau C."/>
            <person name="Mauffrey F."/>
            <person name="Villemur R."/>
        </authorList>
    </citation>
    <scope>NUCLEOTIDE SEQUENCE [LARGE SCALE GENOMIC DNA]</scope>
    <source>
        <strain evidence="10 11">JAM1</strain>
    </source>
</reference>
<dbReference type="Pfam" id="PF02565">
    <property type="entry name" value="RecO_C"/>
    <property type="match status" value="1"/>
</dbReference>
<evidence type="ECO:0000256" key="4">
    <source>
        <dbReference type="ARBA" id="ARBA00022763"/>
    </source>
</evidence>
<evidence type="ECO:0000259" key="9">
    <source>
        <dbReference type="Pfam" id="PF11967"/>
    </source>
</evidence>
<evidence type="ECO:0000256" key="6">
    <source>
        <dbReference type="ARBA" id="ARBA00023204"/>
    </source>
</evidence>
<dbReference type="HOGENOM" id="CLU_066645_1_0_6"/>
<evidence type="ECO:0000256" key="3">
    <source>
        <dbReference type="ARBA" id="ARBA00021310"/>
    </source>
</evidence>
<dbReference type="SUPFAM" id="SSF57863">
    <property type="entry name" value="ArfGap/RecO-like zinc finger"/>
    <property type="match status" value="1"/>
</dbReference>
<gene>
    <name evidence="8" type="primary">recO</name>
    <name evidence="10" type="ordered locus">Q7A_1381</name>
</gene>
<name>I1XIJ2_METNJ</name>
<evidence type="ECO:0000313" key="11">
    <source>
        <dbReference type="Proteomes" id="UP000009144"/>
    </source>
</evidence>
<evidence type="ECO:0000256" key="1">
    <source>
        <dbReference type="ARBA" id="ARBA00003065"/>
    </source>
</evidence>
<dbReference type="RefSeq" id="WP_014706584.1">
    <property type="nucleotide sequence ID" value="NC_017857.3"/>
</dbReference>
<proteinExistence type="inferred from homology"/>
<keyword evidence="6 8" id="KW-0234">DNA repair</keyword>
<dbReference type="InterPro" id="IPR037278">
    <property type="entry name" value="ARFGAP/RecO"/>
</dbReference>
<accession>I1XIJ2</accession>
<dbReference type="InterPro" id="IPR003717">
    <property type="entry name" value="RecO"/>
</dbReference>
<keyword evidence="4 8" id="KW-0227">DNA damage</keyword>
<dbReference type="AlphaFoldDB" id="I1XIJ2"/>
<sequence length="239" mass="27519">MEFTQAFVLHQRPYRETSFLLDVFTEDYGRLSLVARGMRQNKRRHNNPLQLFQPLWVNWFGRGDLLTLSKIETTNAPYWLQGHAALCGLYINELLVRLLTQQQAEPMVFEAYQKALDGLQQADQAEHVLRLFEKRLLEALGYGLDLNTDSQGEPVSDQQHYSYQPELGLQPCLANDRKRIISGASLSQLQQEKLSDPVSLNETKQLMRLIINYHLDGKPLKSRQLFAEMQRYAGPTAAN</sequence>
<protein>
    <recommendedName>
        <fullName evidence="3 8">DNA repair protein RecO</fullName>
    </recommendedName>
    <alternativeName>
        <fullName evidence="7 8">Recombination protein O</fullName>
    </alternativeName>
</protein>
<comment type="function">
    <text evidence="1 8">Involved in DNA repair and RecF pathway recombination.</text>
</comment>
<dbReference type="HAMAP" id="MF_00201">
    <property type="entry name" value="RecO"/>
    <property type="match status" value="1"/>
</dbReference>
<reference evidence="10 11" key="1">
    <citation type="journal article" date="2012" name="J. Bacteriol.">
        <title>Complete genome sequences of Methylophaga sp. strain JAM1 and Methylophaga sp. strain JAM7.</title>
        <authorList>
            <person name="Villeneuve C."/>
            <person name="Martineau C."/>
            <person name="Mauffrey F."/>
            <person name="Villemur R."/>
        </authorList>
    </citation>
    <scope>NUCLEOTIDE SEQUENCE [LARGE SCALE GENOMIC DNA]</scope>
    <source>
        <strain evidence="10 11">JAM1</strain>
    </source>
</reference>
<dbReference type="SUPFAM" id="SSF50249">
    <property type="entry name" value="Nucleic acid-binding proteins"/>
    <property type="match status" value="1"/>
</dbReference>
<organism evidence="10 11">
    <name type="scientific">Methylophaga nitratireducenticrescens</name>
    <dbReference type="NCBI Taxonomy" id="754476"/>
    <lineage>
        <taxon>Bacteria</taxon>
        <taxon>Pseudomonadati</taxon>
        <taxon>Pseudomonadota</taxon>
        <taxon>Gammaproteobacteria</taxon>
        <taxon>Thiotrichales</taxon>
        <taxon>Piscirickettsiaceae</taxon>
        <taxon>Methylophaga</taxon>
    </lineage>
</organism>
<dbReference type="KEGG" id="mej:Q7A_1381"/>
<dbReference type="EMBL" id="CP003390">
    <property type="protein sequence ID" value="AFI84211.1"/>
    <property type="molecule type" value="Genomic_DNA"/>
</dbReference>
<dbReference type="Gene3D" id="2.40.50.140">
    <property type="entry name" value="Nucleic acid-binding proteins"/>
    <property type="match status" value="1"/>
</dbReference>
<evidence type="ECO:0000256" key="7">
    <source>
        <dbReference type="ARBA" id="ARBA00033409"/>
    </source>
</evidence>
<evidence type="ECO:0000256" key="2">
    <source>
        <dbReference type="ARBA" id="ARBA00007452"/>
    </source>
</evidence>
<feature type="domain" description="DNA replication/recombination mediator RecO N-terminal" evidence="9">
    <location>
        <begin position="4"/>
        <end position="75"/>
    </location>
</feature>
<dbReference type="GO" id="GO:0006310">
    <property type="term" value="P:DNA recombination"/>
    <property type="evidence" value="ECO:0007669"/>
    <property type="project" value="UniProtKB-UniRule"/>
</dbReference>
<dbReference type="PANTHER" id="PTHR33991">
    <property type="entry name" value="DNA REPAIR PROTEIN RECO"/>
    <property type="match status" value="1"/>
</dbReference>
<dbReference type="PANTHER" id="PTHR33991:SF1">
    <property type="entry name" value="DNA REPAIR PROTEIN RECO"/>
    <property type="match status" value="1"/>
</dbReference>
<dbReference type="PATRIC" id="fig|754476.3.peg.1363"/>
<dbReference type="InterPro" id="IPR042242">
    <property type="entry name" value="RecO_C"/>
</dbReference>